<dbReference type="InterPro" id="IPR036866">
    <property type="entry name" value="RibonucZ/Hydroxyglut_hydro"/>
</dbReference>
<dbReference type="InterPro" id="IPR001279">
    <property type="entry name" value="Metallo-B-lactamas"/>
</dbReference>
<dbReference type="CDD" id="cd06262">
    <property type="entry name" value="metallo-hydrolase-like_MBL-fold"/>
    <property type="match status" value="1"/>
</dbReference>
<dbReference type="Proteomes" id="UP000199409">
    <property type="component" value="Unassembled WGS sequence"/>
</dbReference>
<keyword evidence="3" id="KW-1185">Reference proteome</keyword>
<dbReference type="STRING" id="37625.SAMN05660420_02915"/>
<dbReference type="OrthoDB" id="9802248at2"/>
<organism evidence="2 3">
    <name type="scientific">Desulfuromusa kysingii</name>
    <dbReference type="NCBI Taxonomy" id="37625"/>
    <lineage>
        <taxon>Bacteria</taxon>
        <taxon>Pseudomonadati</taxon>
        <taxon>Thermodesulfobacteriota</taxon>
        <taxon>Desulfuromonadia</taxon>
        <taxon>Desulfuromonadales</taxon>
        <taxon>Geopsychrobacteraceae</taxon>
        <taxon>Desulfuromusa</taxon>
    </lineage>
</organism>
<dbReference type="Pfam" id="PF00753">
    <property type="entry name" value="Lactamase_B"/>
    <property type="match status" value="1"/>
</dbReference>
<reference evidence="2 3" key="1">
    <citation type="submission" date="2016-10" db="EMBL/GenBank/DDBJ databases">
        <authorList>
            <person name="de Groot N.N."/>
        </authorList>
    </citation>
    <scope>NUCLEOTIDE SEQUENCE [LARGE SCALE GENOMIC DNA]</scope>
    <source>
        <strain evidence="2 3">DSM 7343</strain>
    </source>
</reference>
<name>A0A1H4DE66_9BACT</name>
<dbReference type="SMART" id="SM00849">
    <property type="entry name" value="Lactamase_B"/>
    <property type="match status" value="1"/>
</dbReference>
<dbReference type="Gene3D" id="3.60.15.10">
    <property type="entry name" value="Ribonuclease Z/Hydroxyacylglutathione hydrolase-like"/>
    <property type="match status" value="1"/>
</dbReference>
<dbReference type="PANTHER" id="PTHR42951">
    <property type="entry name" value="METALLO-BETA-LACTAMASE DOMAIN-CONTAINING"/>
    <property type="match status" value="1"/>
</dbReference>
<dbReference type="AlphaFoldDB" id="A0A1H4DE66"/>
<evidence type="ECO:0000313" key="3">
    <source>
        <dbReference type="Proteomes" id="UP000199409"/>
    </source>
</evidence>
<proteinExistence type="predicted"/>
<dbReference type="EMBL" id="FNQN01000010">
    <property type="protein sequence ID" value="SEA71133.1"/>
    <property type="molecule type" value="Genomic_DNA"/>
</dbReference>
<dbReference type="RefSeq" id="WP_092350131.1">
    <property type="nucleotide sequence ID" value="NZ_FNQN01000010.1"/>
</dbReference>
<sequence>MTPIQHTINTAYVVGPVHCYSSEINGQLVLFDTGPPSDEAKRYLQSNLQFERLQHVIITHCHIDHYGLANWLSQQTDATIYLPFRDHLKITRHAERLELMYDLILQIGFAPDFLDRFRANMGDGTVFPPLPEKFKIIEDGLPPELGLTAQSCPGHSQSDMVFTTADWAITGDVMLQAIFQTPLLDVDLLTGERFHNYAAYCESLKKLVTLRDKIILPGHRETIESVDSCLLFYLRKLLVRAGRIKNLLLNMNAADIVINHLNDDTKHPFVSYLKASEIVFLQDFMAHPERLKATLIEIGLYPQVADSFTYAIT</sequence>
<evidence type="ECO:0000259" key="1">
    <source>
        <dbReference type="SMART" id="SM00849"/>
    </source>
</evidence>
<dbReference type="SUPFAM" id="SSF56281">
    <property type="entry name" value="Metallo-hydrolase/oxidoreductase"/>
    <property type="match status" value="1"/>
</dbReference>
<dbReference type="InterPro" id="IPR050855">
    <property type="entry name" value="NDM-1-like"/>
</dbReference>
<dbReference type="PANTHER" id="PTHR42951:SF22">
    <property type="entry name" value="METALLO BETA-LACTAMASE SUPERFAMILY LIPOPROTEIN"/>
    <property type="match status" value="1"/>
</dbReference>
<accession>A0A1H4DE66</accession>
<evidence type="ECO:0000313" key="2">
    <source>
        <dbReference type="EMBL" id="SEA71133.1"/>
    </source>
</evidence>
<gene>
    <name evidence="2" type="ORF">SAMN05660420_02915</name>
</gene>
<protein>
    <submittedName>
        <fullName evidence="2">Glyoxylase, beta-lactamase superfamily II</fullName>
    </submittedName>
</protein>
<feature type="domain" description="Metallo-beta-lactamase" evidence="1">
    <location>
        <begin position="16"/>
        <end position="219"/>
    </location>
</feature>